<dbReference type="Proteomes" id="UP000642014">
    <property type="component" value="Unassembled WGS sequence"/>
</dbReference>
<protein>
    <recommendedName>
        <fullName evidence="1">D-inositol 3-phosphate glycosyltransferase</fullName>
    </recommendedName>
</protein>
<evidence type="ECO:0000256" key="3">
    <source>
        <dbReference type="SAM" id="MobiDB-lite"/>
    </source>
</evidence>
<feature type="compositionally biased region" description="Basic and acidic residues" evidence="3">
    <location>
        <begin position="678"/>
        <end position="687"/>
    </location>
</feature>
<organism evidence="5 6">
    <name type="scientific">Streptomyces cinereoruber</name>
    <dbReference type="NCBI Taxonomy" id="67260"/>
    <lineage>
        <taxon>Bacteria</taxon>
        <taxon>Bacillati</taxon>
        <taxon>Actinomycetota</taxon>
        <taxon>Actinomycetes</taxon>
        <taxon>Kitasatosporales</taxon>
        <taxon>Streptomycetaceae</taxon>
        <taxon>Streptomyces</taxon>
    </lineage>
</organism>
<dbReference type="CDD" id="cd03801">
    <property type="entry name" value="GT4_PimA-like"/>
    <property type="match status" value="1"/>
</dbReference>
<sequence length="701" mass="75922">MEHFPSVAAAARDSLRTPREGRRERDPFVEARTAYWNRLRGGRGSHGPHGHDPSSSSLLRELLVAEYHLDHRVRAPTDGATVLDTALARMRNRVRAGQVPDPDECVRLPAGSGFTRAVLFESWWATAHRYGAEWTTAAVRSGLRATEDPDAVAFLLDMAAATGLRPLPPAEVLRFADGDDRRVRHAAWRLLAAYGHGRSPGAGGHGPTDAYERVLLDALGQRPLTGAGIEGIRPGLFVAQSMLMGRFDSPGEGLSGGLSVLLGSLGDALARTDGIAAAITLVTACRPELEKDPLLLHRRAPGHWVLRLPLDSDHPVGPEEMGQHREALAWWAAELLGSLRHPIDVLHVRYADDGSLALAEAARRVGAALVFTATPDPHRQMSERHDTPGANPAHVRHDLHRVFLADRLVERADRVVGIAGRTGGTNELLRHFPQLAERTDGTAPGAPPEGVAPYQPPPDRERRRELLLGAVDAVASSCGDPAPTVLLNVGRLHPVKQQDVLVRAWTESGCHRDSILVIVGGSPRTGDSVERAMRERIERAVAACPEARRRLLLLPALPNAEVRLLERALADPARPFRARYVCSSAKEEFGLAVLEAMEAGLVTAGPVRGGVPHYLTDGDNGLLLDTSTPRSLGDGLKRLLRIGNEEAAVMTSRARRLVRTTYSSVAMARVMAEHYADVTDRERRSSDDGPAIGAPRVRIPS</sequence>
<accession>A0AAV4KHW4</accession>
<evidence type="ECO:0000313" key="5">
    <source>
        <dbReference type="EMBL" id="GGR19711.1"/>
    </source>
</evidence>
<dbReference type="RefSeq" id="WP_152369482.1">
    <property type="nucleotide sequence ID" value="NZ_BMSJ01000003.1"/>
</dbReference>
<dbReference type="GO" id="GO:0016757">
    <property type="term" value="F:glycosyltransferase activity"/>
    <property type="evidence" value="ECO:0007669"/>
    <property type="project" value="InterPro"/>
</dbReference>
<dbReference type="AlphaFoldDB" id="A0AAV4KHW4"/>
<evidence type="ECO:0000313" key="6">
    <source>
        <dbReference type="Proteomes" id="UP000642014"/>
    </source>
</evidence>
<dbReference type="Gene3D" id="3.40.50.2000">
    <property type="entry name" value="Glycogen Phosphorylase B"/>
    <property type="match status" value="2"/>
</dbReference>
<feature type="region of interest" description="Disordered" evidence="3">
    <location>
        <begin position="438"/>
        <end position="459"/>
    </location>
</feature>
<comment type="caution">
    <text evidence="5">The sequence shown here is derived from an EMBL/GenBank/DDBJ whole genome shotgun (WGS) entry which is preliminary data.</text>
</comment>
<dbReference type="EMBL" id="BMSJ01000003">
    <property type="protein sequence ID" value="GGR19711.1"/>
    <property type="molecule type" value="Genomic_DNA"/>
</dbReference>
<evidence type="ECO:0000256" key="1">
    <source>
        <dbReference type="ARBA" id="ARBA00021292"/>
    </source>
</evidence>
<dbReference type="GeneID" id="95452502"/>
<evidence type="ECO:0000256" key="2">
    <source>
        <dbReference type="ARBA" id="ARBA00022679"/>
    </source>
</evidence>
<dbReference type="InterPro" id="IPR001296">
    <property type="entry name" value="Glyco_trans_1"/>
</dbReference>
<feature type="domain" description="Glycosyl transferase family 1" evidence="4">
    <location>
        <begin position="483"/>
        <end position="655"/>
    </location>
</feature>
<keyword evidence="2" id="KW-0808">Transferase</keyword>
<proteinExistence type="predicted"/>
<dbReference type="Pfam" id="PF00534">
    <property type="entry name" value="Glycos_transf_1"/>
    <property type="match status" value="1"/>
</dbReference>
<dbReference type="SUPFAM" id="SSF53756">
    <property type="entry name" value="UDP-Glycosyltransferase/glycogen phosphorylase"/>
    <property type="match status" value="1"/>
</dbReference>
<reference evidence="5 6" key="1">
    <citation type="journal article" date="2014" name="Int. J. Syst. Evol. Microbiol.">
        <title>Complete genome sequence of Corynebacterium casei LMG S-19264T (=DSM 44701T), isolated from a smear-ripened cheese.</title>
        <authorList>
            <consortium name="US DOE Joint Genome Institute (JGI-PGF)"/>
            <person name="Walter F."/>
            <person name="Albersmeier A."/>
            <person name="Kalinowski J."/>
            <person name="Ruckert C."/>
        </authorList>
    </citation>
    <scope>NUCLEOTIDE SEQUENCE [LARGE SCALE GENOMIC DNA]</scope>
    <source>
        <strain evidence="5 6">JCM 4205</strain>
    </source>
</reference>
<evidence type="ECO:0000259" key="4">
    <source>
        <dbReference type="Pfam" id="PF00534"/>
    </source>
</evidence>
<gene>
    <name evidence="5" type="ORF">GCM10010497_22310</name>
</gene>
<feature type="compositionally biased region" description="Basic and acidic residues" evidence="3">
    <location>
        <begin position="13"/>
        <end position="26"/>
    </location>
</feature>
<dbReference type="PANTHER" id="PTHR12526">
    <property type="entry name" value="GLYCOSYLTRANSFERASE"/>
    <property type="match status" value="1"/>
</dbReference>
<feature type="region of interest" description="Disordered" evidence="3">
    <location>
        <begin position="1"/>
        <end position="26"/>
    </location>
</feature>
<feature type="region of interest" description="Disordered" evidence="3">
    <location>
        <begin position="678"/>
        <end position="701"/>
    </location>
</feature>
<name>A0AAV4KHW4_9ACTN</name>